<accession>A0A9Q0JRT4</accession>
<feature type="region of interest" description="Disordered" evidence="1">
    <location>
        <begin position="160"/>
        <end position="184"/>
    </location>
</feature>
<dbReference type="AlphaFoldDB" id="A0A9Q0JRT4"/>
<dbReference type="Proteomes" id="UP001141806">
    <property type="component" value="Unassembled WGS sequence"/>
</dbReference>
<evidence type="ECO:0000313" key="2">
    <source>
        <dbReference type="EMBL" id="KAJ4936177.1"/>
    </source>
</evidence>
<feature type="compositionally biased region" description="Polar residues" evidence="1">
    <location>
        <begin position="173"/>
        <end position="184"/>
    </location>
</feature>
<evidence type="ECO:0000313" key="3">
    <source>
        <dbReference type="Proteomes" id="UP001141806"/>
    </source>
</evidence>
<sequence length="351" mass="36753">MEEGVPGLPRPPGSVDVSAALPPGSDSSRVPAPPSDAECLNLGCESFPPLNPKSDPIPGPGGLPVGSQWNEPLQAKPKPLRKLILRYCPPVLKENLPFGVVTEQDVSAENGGSTLNPPQVGEEGVVISEVGKPKVGEEDSCLPTKLMEKHEDQWTLIRARKKGSAGSHGLKNPTRTSDPLSSQRNSNLVQVAAGGKSSFLKPQSPFPPKNPDFPSGSSFSKSRSGLVAAATGPSYFGCLAAAADLASPGPPNVHVAPCSSPLGPIGPPSISACPGPKKSLFQHARAAVRPGHWSLLGQVATAVNNTKGGQNLGEKLEKERVDIRGKIQMDVSDLKEKEKSVVDKKDDLLTR</sequence>
<organism evidence="2 3">
    <name type="scientific">Protea cynaroides</name>
    <dbReference type="NCBI Taxonomy" id="273540"/>
    <lineage>
        <taxon>Eukaryota</taxon>
        <taxon>Viridiplantae</taxon>
        <taxon>Streptophyta</taxon>
        <taxon>Embryophyta</taxon>
        <taxon>Tracheophyta</taxon>
        <taxon>Spermatophyta</taxon>
        <taxon>Magnoliopsida</taxon>
        <taxon>Proteales</taxon>
        <taxon>Proteaceae</taxon>
        <taxon>Protea</taxon>
    </lineage>
</organism>
<evidence type="ECO:0000256" key="1">
    <source>
        <dbReference type="SAM" id="MobiDB-lite"/>
    </source>
</evidence>
<dbReference type="EMBL" id="JAMYWD010002648">
    <property type="protein sequence ID" value="KAJ4936177.1"/>
    <property type="molecule type" value="Genomic_DNA"/>
</dbReference>
<gene>
    <name evidence="2" type="ORF">NE237_019487</name>
</gene>
<proteinExistence type="predicted"/>
<keyword evidence="3" id="KW-1185">Reference proteome</keyword>
<name>A0A9Q0JRT4_9MAGN</name>
<feature type="region of interest" description="Disordered" evidence="1">
    <location>
        <begin position="197"/>
        <end position="222"/>
    </location>
</feature>
<protein>
    <submittedName>
        <fullName evidence="2">Uncharacterized protein</fullName>
    </submittedName>
</protein>
<feature type="region of interest" description="Disordered" evidence="1">
    <location>
        <begin position="1"/>
        <end position="37"/>
    </location>
</feature>
<comment type="caution">
    <text evidence="2">The sequence shown here is derived from an EMBL/GenBank/DDBJ whole genome shotgun (WGS) entry which is preliminary data.</text>
</comment>
<reference evidence="2" key="1">
    <citation type="journal article" date="2023" name="Plant J.">
        <title>The genome of the king protea, Protea cynaroides.</title>
        <authorList>
            <person name="Chang J."/>
            <person name="Duong T.A."/>
            <person name="Schoeman C."/>
            <person name="Ma X."/>
            <person name="Roodt D."/>
            <person name="Barker N."/>
            <person name="Li Z."/>
            <person name="Van de Peer Y."/>
            <person name="Mizrachi E."/>
        </authorList>
    </citation>
    <scope>NUCLEOTIDE SEQUENCE</scope>
    <source>
        <tissue evidence="2">Young leaves</tissue>
    </source>
</reference>